<evidence type="ECO:0000259" key="4">
    <source>
        <dbReference type="SMART" id="SM00797"/>
    </source>
</evidence>
<proteinExistence type="predicted"/>
<feature type="domain" description="Carboxyltransferase" evidence="4">
    <location>
        <begin position="24"/>
        <end position="315"/>
    </location>
</feature>
<reference evidence="5" key="1">
    <citation type="journal article" date="2014" name="Int. J. Syst. Evol. Microbiol.">
        <title>Complete genome sequence of Corynebacterium casei LMG S-19264T (=DSM 44701T), isolated from a smear-ripened cheese.</title>
        <authorList>
            <consortium name="US DOE Joint Genome Institute (JGI-PGF)"/>
            <person name="Walter F."/>
            <person name="Albersmeier A."/>
            <person name="Kalinowski J."/>
            <person name="Ruckert C."/>
        </authorList>
    </citation>
    <scope>NUCLEOTIDE SEQUENCE</scope>
    <source>
        <strain evidence="5">CCM 8711</strain>
    </source>
</reference>
<dbReference type="AlphaFoldDB" id="A0A917N2M8"/>
<dbReference type="PANTHER" id="PTHR43309:SF5">
    <property type="entry name" value="5-OXOPROLINASE SUBUNIT C"/>
    <property type="match status" value="1"/>
</dbReference>
<dbReference type="SMART" id="SM00797">
    <property type="entry name" value="AHS2"/>
    <property type="match status" value="1"/>
</dbReference>
<dbReference type="NCBIfam" id="TIGR00724">
    <property type="entry name" value="urea_amlyse_rel"/>
    <property type="match status" value="1"/>
</dbReference>
<protein>
    <submittedName>
        <fullName evidence="5">KipI antagonist</fullName>
    </submittedName>
</protein>
<evidence type="ECO:0000256" key="2">
    <source>
        <dbReference type="ARBA" id="ARBA00022801"/>
    </source>
</evidence>
<dbReference type="GO" id="GO:0005524">
    <property type="term" value="F:ATP binding"/>
    <property type="evidence" value="ECO:0007669"/>
    <property type="project" value="UniProtKB-KW"/>
</dbReference>
<keyword evidence="2" id="KW-0378">Hydrolase</keyword>
<evidence type="ECO:0000256" key="3">
    <source>
        <dbReference type="ARBA" id="ARBA00022840"/>
    </source>
</evidence>
<dbReference type="Gene3D" id="2.40.100.10">
    <property type="entry name" value="Cyclophilin-like"/>
    <property type="match status" value="1"/>
</dbReference>
<name>A0A917N2M8_9SPHI</name>
<dbReference type="Proteomes" id="UP000662074">
    <property type="component" value="Unassembled WGS sequence"/>
</dbReference>
<organism evidence="5 6">
    <name type="scientific">Mucilaginibacter galii</name>
    <dbReference type="NCBI Taxonomy" id="2005073"/>
    <lineage>
        <taxon>Bacteria</taxon>
        <taxon>Pseudomonadati</taxon>
        <taxon>Bacteroidota</taxon>
        <taxon>Sphingobacteriia</taxon>
        <taxon>Sphingobacteriales</taxon>
        <taxon>Sphingobacteriaceae</taxon>
        <taxon>Mucilaginibacter</taxon>
    </lineage>
</organism>
<dbReference type="EMBL" id="BMDO01000010">
    <property type="protein sequence ID" value="GGI52101.1"/>
    <property type="molecule type" value="Genomic_DNA"/>
</dbReference>
<sequence length="327" mass="35124">MQIRIMNPGLLSTVQDMGRRQYLSQAVPVSGAMDMASARIANIAVGNAGDEAVIEFTYAAATFTAETNILISYAGGGAVLKIDNHILLANRPVFIPAGNTVRLVNDSSGSRTYLAIAGGWNVPVVLGSRSTCLVAALGGYQGRALQVGDVLDSLDQLSPISKKIFDALKGEQINQPKWTIAPLPGTGTKTIRVVPGMEFTWFNAPSIVNFLSAPYQLSMRSNRMGYHLEGPLMQRYAAKELLSTAVVPGTIQVTGNGGLVLLMADCQTTGGYPRIAQVAAVDMPLCGQLKPGDAINFKEISRQEAEILYLEQEQYLHQLTYAVQSKF</sequence>
<gene>
    <name evidence="5" type="primary">kipA</name>
    <name evidence="5" type="ORF">GCM10011425_33130</name>
</gene>
<dbReference type="InterPro" id="IPR052708">
    <property type="entry name" value="PxpC"/>
</dbReference>
<evidence type="ECO:0000256" key="1">
    <source>
        <dbReference type="ARBA" id="ARBA00022741"/>
    </source>
</evidence>
<evidence type="ECO:0000313" key="5">
    <source>
        <dbReference type="EMBL" id="GGI52101.1"/>
    </source>
</evidence>
<dbReference type="RefSeq" id="WP_188418212.1">
    <property type="nucleotide sequence ID" value="NZ_BMDO01000010.1"/>
</dbReference>
<dbReference type="Pfam" id="PF02626">
    <property type="entry name" value="CT_A_B"/>
    <property type="match status" value="1"/>
</dbReference>
<dbReference type="PANTHER" id="PTHR43309">
    <property type="entry name" value="5-OXOPROLINASE SUBUNIT C"/>
    <property type="match status" value="1"/>
</dbReference>
<keyword evidence="6" id="KW-1185">Reference proteome</keyword>
<dbReference type="InterPro" id="IPR003778">
    <property type="entry name" value="CT_A_B"/>
</dbReference>
<dbReference type="GO" id="GO:0016787">
    <property type="term" value="F:hydrolase activity"/>
    <property type="evidence" value="ECO:0007669"/>
    <property type="project" value="UniProtKB-KW"/>
</dbReference>
<comment type="caution">
    <text evidence="5">The sequence shown here is derived from an EMBL/GenBank/DDBJ whole genome shotgun (WGS) entry which is preliminary data.</text>
</comment>
<keyword evidence="1" id="KW-0547">Nucleotide-binding</keyword>
<evidence type="ECO:0000313" key="6">
    <source>
        <dbReference type="Proteomes" id="UP000662074"/>
    </source>
</evidence>
<accession>A0A917N2M8</accession>
<keyword evidence="3" id="KW-0067">ATP-binding</keyword>
<dbReference type="SUPFAM" id="SSF50891">
    <property type="entry name" value="Cyclophilin-like"/>
    <property type="match status" value="1"/>
</dbReference>
<dbReference type="InterPro" id="IPR029000">
    <property type="entry name" value="Cyclophilin-like_dom_sf"/>
</dbReference>
<reference evidence="5" key="2">
    <citation type="submission" date="2020-09" db="EMBL/GenBank/DDBJ databases">
        <authorList>
            <person name="Sun Q."/>
            <person name="Sedlacek I."/>
        </authorList>
    </citation>
    <scope>NUCLEOTIDE SEQUENCE</scope>
    <source>
        <strain evidence="5">CCM 8711</strain>
    </source>
</reference>